<evidence type="ECO:0000256" key="1">
    <source>
        <dbReference type="SAM" id="Coils"/>
    </source>
</evidence>
<sequence>MLKLAVLLATVAAFVASASLAINPDELHLIWNTIEEDLKVRQNASEQEIRNLFEPLTILVSDAEAKLASDIQEANRGFQQQIKALEEEHPDKDISGCAEIAQIELQLIDKDLVASITATHAQLEQEAEDELERALNVTADALEQLEMFKRRVDMCLDTRCASELNVEVVAFYENIVKGLDGAIAIANEAVLIKLGAQLDLAQLNQSNYEEDLTRLLEEVKSCIDSTL</sequence>
<keyword evidence="2" id="KW-0732">Signal</keyword>
<dbReference type="EMBL" id="KB741019">
    <property type="protein sequence ID" value="ENN75181.1"/>
    <property type="molecule type" value="Genomic_DNA"/>
</dbReference>
<accession>N6UR61</accession>
<reference evidence="5" key="2">
    <citation type="submission" date="2024-08" db="UniProtKB">
        <authorList>
            <consortium name="EnsemblMetazoa"/>
        </authorList>
    </citation>
    <scope>IDENTIFICATION</scope>
</reference>
<dbReference type="Proteomes" id="UP000019118">
    <property type="component" value="Unassembled WGS sequence"/>
</dbReference>
<evidence type="ECO:0000313" key="6">
    <source>
        <dbReference type="Proteomes" id="UP000019118"/>
    </source>
</evidence>
<evidence type="ECO:0000313" key="4">
    <source>
        <dbReference type="EMBL" id="ENN83286.1"/>
    </source>
</evidence>
<proteinExistence type="predicted"/>
<evidence type="ECO:0000313" key="3">
    <source>
        <dbReference type="EMBL" id="ENN75181.1"/>
    </source>
</evidence>
<feature type="chain" id="PRO_5010972124" description="Protein TsetseEP domain-containing protein" evidence="2">
    <location>
        <begin position="22"/>
        <end position="227"/>
    </location>
</feature>
<feature type="signal peptide" evidence="2">
    <location>
        <begin position="1"/>
        <end position="21"/>
    </location>
</feature>
<keyword evidence="6" id="KW-1185">Reference proteome</keyword>
<feature type="non-terminal residue" evidence="4">
    <location>
        <position position="1"/>
    </location>
</feature>
<dbReference type="KEGG" id="dpa:109539939"/>
<dbReference type="EnsemblMetazoa" id="XM_019908022.1">
    <property type="protein sequence ID" value="XP_019763581.1"/>
    <property type="gene ID" value="LOC109539939"/>
</dbReference>
<evidence type="ECO:0008006" key="7">
    <source>
        <dbReference type="Google" id="ProtNLM"/>
    </source>
</evidence>
<dbReference type="EMBL" id="KB735859">
    <property type="protein sequence ID" value="ENN83286.1"/>
    <property type="molecule type" value="Genomic_DNA"/>
</dbReference>
<evidence type="ECO:0000256" key="2">
    <source>
        <dbReference type="SAM" id="SignalP"/>
    </source>
</evidence>
<protein>
    <recommendedName>
        <fullName evidence="7">Protein TsetseEP domain-containing protein</fullName>
    </recommendedName>
</protein>
<keyword evidence="1" id="KW-0175">Coiled coil</keyword>
<reference evidence="4 6" key="1">
    <citation type="journal article" date="2013" name="Genome Biol.">
        <title>Draft genome of the mountain pine beetle, Dendroctonus ponderosae Hopkins, a major forest pest.</title>
        <authorList>
            <person name="Keeling C.I."/>
            <person name="Yuen M.M."/>
            <person name="Liao N.Y."/>
            <person name="Docking T.R."/>
            <person name="Chan S.K."/>
            <person name="Taylor G.A."/>
            <person name="Palmquist D.L."/>
            <person name="Jackman S.D."/>
            <person name="Nguyen A."/>
            <person name="Li M."/>
            <person name="Henderson H."/>
            <person name="Janes J.K."/>
            <person name="Zhao Y."/>
            <person name="Pandoh P."/>
            <person name="Moore R."/>
            <person name="Sperling F.A."/>
            <person name="Huber D.P."/>
            <person name="Birol I."/>
            <person name="Jones S.J."/>
            <person name="Bohlmann J."/>
        </authorList>
    </citation>
    <scope>NUCLEOTIDE SEQUENCE</scope>
</reference>
<feature type="coiled-coil region" evidence="1">
    <location>
        <begin position="113"/>
        <end position="144"/>
    </location>
</feature>
<dbReference type="AlphaFoldDB" id="N6UR61"/>
<evidence type="ECO:0000313" key="5">
    <source>
        <dbReference type="EnsemblMetazoa" id="XP_019755416.1"/>
    </source>
</evidence>
<dbReference type="HOGENOM" id="CLU_1220795_0_0_1"/>
<dbReference type="EnsemblMetazoa" id="XM_019899857.1">
    <property type="protein sequence ID" value="XP_019755416.1"/>
    <property type="gene ID" value="LOC109534257"/>
</dbReference>
<gene>
    <name evidence="5" type="primary">109534257</name>
    <name evidence="4" type="ORF">YQE_00355</name>
    <name evidence="3" type="ORF">YQE_08294</name>
</gene>
<name>N6UR61_DENPD</name>
<organism evidence="4">
    <name type="scientific">Dendroctonus ponderosae</name>
    <name type="common">Mountain pine beetle</name>
    <dbReference type="NCBI Taxonomy" id="77166"/>
    <lineage>
        <taxon>Eukaryota</taxon>
        <taxon>Metazoa</taxon>
        <taxon>Ecdysozoa</taxon>
        <taxon>Arthropoda</taxon>
        <taxon>Hexapoda</taxon>
        <taxon>Insecta</taxon>
        <taxon>Pterygota</taxon>
        <taxon>Neoptera</taxon>
        <taxon>Endopterygota</taxon>
        <taxon>Coleoptera</taxon>
        <taxon>Polyphaga</taxon>
        <taxon>Cucujiformia</taxon>
        <taxon>Curculionidae</taxon>
        <taxon>Scolytinae</taxon>
        <taxon>Dendroctonus</taxon>
    </lineage>
</organism>